<evidence type="ECO:0000256" key="1">
    <source>
        <dbReference type="SAM" id="MobiDB-lite"/>
    </source>
</evidence>
<name>A0A0C3PK72_PISTI</name>
<reference evidence="3" key="2">
    <citation type="submission" date="2015-01" db="EMBL/GenBank/DDBJ databases">
        <title>Evolutionary Origins and Diversification of the Mycorrhizal Mutualists.</title>
        <authorList>
            <consortium name="DOE Joint Genome Institute"/>
            <consortium name="Mycorrhizal Genomics Consortium"/>
            <person name="Kohler A."/>
            <person name="Kuo A."/>
            <person name="Nagy L.G."/>
            <person name="Floudas D."/>
            <person name="Copeland A."/>
            <person name="Barry K.W."/>
            <person name="Cichocki N."/>
            <person name="Veneault-Fourrey C."/>
            <person name="LaButti K."/>
            <person name="Lindquist E.A."/>
            <person name="Lipzen A."/>
            <person name="Lundell T."/>
            <person name="Morin E."/>
            <person name="Murat C."/>
            <person name="Riley R."/>
            <person name="Ohm R."/>
            <person name="Sun H."/>
            <person name="Tunlid A."/>
            <person name="Henrissat B."/>
            <person name="Grigoriev I.V."/>
            <person name="Hibbett D.S."/>
            <person name="Martin F."/>
        </authorList>
    </citation>
    <scope>NUCLEOTIDE SEQUENCE [LARGE SCALE GENOMIC DNA]</scope>
    <source>
        <strain evidence="3">Marx 270</strain>
    </source>
</reference>
<evidence type="ECO:0000313" key="2">
    <source>
        <dbReference type="EMBL" id="KIO08614.1"/>
    </source>
</evidence>
<dbReference type="Proteomes" id="UP000054217">
    <property type="component" value="Unassembled WGS sequence"/>
</dbReference>
<feature type="region of interest" description="Disordered" evidence="1">
    <location>
        <begin position="17"/>
        <end position="56"/>
    </location>
</feature>
<organism evidence="2 3">
    <name type="scientific">Pisolithus tinctorius Marx 270</name>
    <dbReference type="NCBI Taxonomy" id="870435"/>
    <lineage>
        <taxon>Eukaryota</taxon>
        <taxon>Fungi</taxon>
        <taxon>Dikarya</taxon>
        <taxon>Basidiomycota</taxon>
        <taxon>Agaricomycotina</taxon>
        <taxon>Agaricomycetes</taxon>
        <taxon>Agaricomycetidae</taxon>
        <taxon>Boletales</taxon>
        <taxon>Sclerodermatineae</taxon>
        <taxon>Pisolithaceae</taxon>
        <taxon>Pisolithus</taxon>
    </lineage>
</organism>
<dbReference type="InParanoid" id="A0A0C3PK72"/>
<sequence length="56" mass="6399">MTWSLLSVNKDILSHLTSTKTKRQSQSPTITHRKQTKHLRTCSGPAVRNGRVLRRS</sequence>
<evidence type="ECO:0000313" key="3">
    <source>
        <dbReference type="Proteomes" id="UP000054217"/>
    </source>
</evidence>
<dbReference type="AlphaFoldDB" id="A0A0C3PK72"/>
<feature type="compositionally biased region" description="Polar residues" evidence="1">
    <location>
        <begin position="17"/>
        <end position="30"/>
    </location>
</feature>
<proteinExistence type="predicted"/>
<keyword evidence="3" id="KW-1185">Reference proteome</keyword>
<dbReference type="HOGENOM" id="CLU_3020017_0_0_1"/>
<feature type="compositionally biased region" description="Basic residues" evidence="1">
    <location>
        <begin position="31"/>
        <end position="40"/>
    </location>
</feature>
<reference evidence="2 3" key="1">
    <citation type="submission" date="2014-04" db="EMBL/GenBank/DDBJ databases">
        <authorList>
            <consortium name="DOE Joint Genome Institute"/>
            <person name="Kuo A."/>
            <person name="Kohler A."/>
            <person name="Costa M.D."/>
            <person name="Nagy L.G."/>
            <person name="Floudas D."/>
            <person name="Copeland A."/>
            <person name="Barry K.W."/>
            <person name="Cichocki N."/>
            <person name="Veneault-Fourrey C."/>
            <person name="LaButti K."/>
            <person name="Lindquist E.A."/>
            <person name="Lipzen A."/>
            <person name="Lundell T."/>
            <person name="Morin E."/>
            <person name="Murat C."/>
            <person name="Sun H."/>
            <person name="Tunlid A."/>
            <person name="Henrissat B."/>
            <person name="Grigoriev I.V."/>
            <person name="Hibbett D.S."/>
            <person name="Martin F."/>
            <person name="Nordberg H.P."/>
            <person name="Cantor M.N."/>
            <person name="Hua S.X."/>
        </authorList>
    </citation>
    <scope>NUCLEOTIDE SEQUENCE [LARGE SCALE GENOMIC DNA]</scope>
    <source>
        <strain evidence="2 3">Marx 270</strain>
    </source>
</reference>
<accession>A0A0C3PK72</accession>
<gene>
    <name evidence="2" type="ORF">M404DRAFT_997537</name>
</gene>
<dbReference type="EMBL" id="KN831957">
    <property type="protein sequence ID" value="KIO08614.1"/>
    <property type="molecule type" value="Genomic_DNA"/>
</dbReference>
<feature type="non-terminal residue" evidence="2">
    <location>
        <position position="56"/>
    </location>
</feature>
<protein>
    <submittedName>
        <fullName evidence="2">Uncharacterized protein</fullName>
    </submittedName>
</protein>